<protein>
    <submittedName>
        <fullName evidence="2">Uncharacterized protein</fullName>
    </submittedName>
</protein>
<accession>A0A815LK85</accession>
<name>A0A815LK85_9BILA</name>
<dbReference type="AlphaFoldDB" id="A0A815LK85"/>
<dbReference type="Proteomes" id="UP000663864">
    <property type="component" value="Unassembled WGS sequence"/>
</dbReference>
<gene>
    <name evidence="2" type="ORF">ZHD862_LOCUS33545</name>
</gene>
<dbReference type="EMBL" id="CAJNOT010004013">
    <property type="protein sequence ID" value="CAF1411372.1"/>
    <property type="molecule type" value="Genomic_DNA"/>
</dbReference>
<comment type="caution">
    <text evidence="2">The sequence shown here is derived from an EMBL/GenBank/DDBJ whole genome shotgun (WGS) entry which is preliminary data.</text>
</comment>
<proteinExistence type="predicted"/>
<evidence type="ECO:0000313" key="3">
    <source>
        <dbReference type="Proteomes" id="UP000663864"/>
    </source>
</evidence>
<reference evidence="2" key="1">
    <citation type="submission" date="2021-02" db="EMBL/GenBank/DDBJ databases">
        <authorList>
            <person name="Nowell W R."/>
        </authorList>
    </citation>
    <scope>NUCLEOTIDE SEQUENCE</scope>
</reference>
<sequence length="173" mass="18888">MAWFTLPVVVVIVPDAVPLMPLGPLSIREPLSNGYIDNVALTTRAKSSVEILRDASLIAYYSFDSPNPTVDNGPNGLDGTSNNIVTATGRVNEAMRFLGSSSSYFRAYGFYQMFYGVVSLKPFSMAMWINPSSISYPASCSGSANGYYQGYVDELYIYNRELSQTDVTSLANP</sequence>
<organism evidence="2 3">
    <name type="scientific">Rotaria sordida</name>
    <dbReference type="NCBI Taxonomy" id="392033"/>
    <lineage>
        <taxon>Eukaryota</taxon>
        <taxon>Metazoa</taxon>
        <taxon>Spiralia</taxon>
        <taxon>Gnathifera</taxon>
        <taxon>Rotifera</taxon>
        <taxon>Eurotatoria</taxon>
        <taxon>Bdelloidea</taxon>
        <taxon>Philodinida</taxon>
        <taxon>Philodinidae</taxon>
        <taxon>Rotaria</taxon>
    </lineage>
</organism>
<keyword evidence="1" id="KW-0732">Signal</keyword>
<evidence type="ECO:0000313" key="2">
    <source>
        <dbReference type="EMBL" id="CAF1411372.1"/>
    </source>
</evidence>
<feature type="chain" id="PRO_5032306619" evidence="1">
    <location>
        <begin position="19"/>
        <end position="173"/>
    </location>
</feature>
<feature type="signal peptide" evidence="1">
    <location>
        <begin position="1"/>
        <end position="18"/>
    </location>
</feature>
<dbReference type="InterPro" id="IPR013320">
    <property type="entry name" value="ConA-like_dom_sf"/>
</dbReference>
<evidence type="ECO:0000256" key="1">
    <source>
        <dbReference type="SAM" id="SignalP"/>
    </source>
</evidence>
<dbReference type="Gene3D" id="2.60.120.200">
    <property type="match status" value="2"/>
</dbReference>
<dbReference type="SUPFAM" id="SSF49899">
    <property type="entry name" value="Concanavalin A-like lectins/glucanases"/>
    <property type="match status" value="2"/>
</dbReference>